<dbReference type="GO" id="GO:0005886">
    <property type="term" value="C:plasma membrane"/>
    <property type="evidence" value="ECO:0007669"/>
    <property type="project" value="UniProtKB-SubCell"/>
</dbReference>
<comment type="subcellular location">
    <subcellularLocation>
        <location evidence="1">Cell membrane</location>
        <topology evidence="1">Multi-pass membrane protein</topology>
    </subcellularLocation>
</comment>
<evidence type="ECO:0000256" key="8">
    <source>
        <dbReference type="SAM" id="Phobius"/>
    </source>
</evidence>
<keyword evidence="4 10" id="KW-0808">Transferase</keyword>
<dbReference type="GO" id="GO:0016763">
    <property type="term" value="F:pentosyltransferase activity"/>
    <property type="evidence" value="ECO:0007669"/>
    <property type="project" value="TreeGrafter"/>
</dbReference>
<evidence type="ECO:0000256" key="6">
    <source>
        <dbReference type="ARBA" id="ARBA00022989"/>
    </source>
</evidence>
<keyword evidence="6 8" id="KW-1133">Transmembrane helix</keyword>
<feature type="transmembrane region" description="Helical" evidence="8">
    <location>
        <begin position="72"/>
        <end position="90"/>
    </location>
</feature>
<feature type="transmembrane region" description="Helical" evidence="8">
    <location>
        <begin position="247"/>
        <end position="266"/>
    </location>
</feature>
<keyword evidence="5 8" id="KW-0812">Transmembrane</keyword>
<keyword evidence="3 10" id="KW-0328">Glycosyltransferase</keyword>
<dbReference type="PANTHER" id="PTHR33908">
    <property type="entry name" value="MANNOSYLTRANSFERASE YKCB-RELATED"/>
    <property type="match status" value="1"/>
</dbReference>
<organism evidence="10 11">
    <name type="scientific">Hydrotalea sandarakina</name>
    <dbReference type="NCBI Taxonomy" id="1004304"/>
    <lineage>
        <taxon>Bacteria</taxon>
        <taxon>Pseudomonadati</taxon>
        <taxon>Bacteroidota</taxon>
        <taxon>Chitinophagia</taxon>
        <taxon>Chitinophagales</taxon>
        <taxon>Chitinophagaceae</taxon>
        <taxon>Hydrotalea</taxon>
    </lineage>
</organism>
<dbReference type="InterPro" id="IPR050297">
    <property type="entry name" value="LipidA_mod_glycosyltrf_83"/>
</dbReference>
<feature type="transmembrane region" description="Helical" evidence="8">
    <location>
        <begin position="333"/>
        <end position="354"/>
    </location>
</feature>
<dbReference type="InterPro" id="IPR038731">
    <property type="entry name" value="RgtA/B/C-like"/>
</dbReference>
<evidence type="ECO:0000256" key="1">
    <source>
        <dbReference type="ARBA" id="ARBA00004651"/>
    </source>
</evidence>
<name>A0A2W7SAW2_9BACT</name>
<comment type="caution">
    <text evidence="10">The sequence shown here is derived from an EMBL/GenBank/DDBJ whole genome shotgun (WGS) entry which is preliminary data.</text>
</comment>
<sequence>MQAISYNKLVYRLIFITIAIKIILSLFVELGIDESYYWMYAIQPDWNHFDHPPMVGFLIELSTFHMHWVNDVSMRLGAIISGAVATLFIFKTGKLLKNEVVGWYAALIYNCAIYTAIIAGMFIMPDSPQMVFWTAALYIMAVLIVNNKEKSLGLWLLLGLMIGMALYSKVHGLYLWAGFGLFILIKRPKWLLNYRLYAGVIISLLFVIPIVWWNVQNNFITYRYHSERVTHTSLHIDDFFREVLGEFAYQNPVVFVLIVVALIYAIKNRKAIFNNAINTWLVCMSIPMIALFWGISLFNATLPHWSGPGYIPLYFFAAVYLQEKSVKVVPAFLKTAYGLLLGVLILGVFIVQLAPFNLGSQDKANFGEYCPTLDVSGWNHFSHELDTLMQHDIAKGIMQPDAPIIVGKMFPGGHLEYYTHRITGHRVLAIGPLDEIHKFAWLNKDRKPLKIGDDAYCVVPSNLPFNPNEAFAQYFSVIEQPEIIPQIRGGKIVRYFYIYRMKNCKALPQPIAL</sequence>
<feature type="transmembrane region" description="Helical" evidence="8">
    <location>
        <begin position="196"/>
        <end position="215"/>
    </location>
</feature>
<evidence type="ECO:0000256" key="4">
    <source>
        <dbReference type="ARBA" id="ARBA00022679"/>
    </source>
</evidence>
<evidence type="ECO:0000259" key="9">
    <source>
        <dbReference type="Pfam" id="PF13231"/>
    </source>
</evidence>
<dbReference type="PANTHER" id="PTHR33908:SF11">
    <property type="entry name" value="MEMBRANE PROTEIN"/>
    <property type="match status" value="1"/>
</dbReference>
<evidence type="ECO:0000256" key="3">
    <source>
        <dbReference type="ARBA" id="ARBA00022676"/>
    </source>
</evidence>
<dbReference type="AlphaFoldDB" id="A0A2W7SAW2"/>
<feature type="transmembrane region" description="Helical" evidence="8">
    <location>
        <begin position="304"/>
        <end position="321"/>
    </location>
</feature>
<feature type="domain" description="Glycosyltransferase RgtA/B/C/D-like" evidence="9">
    <location>
        <begin position="50"/>
        <end position="213"/>
    </location>
</feature>
<feature type="transmembrane region" description="Helical" evidence="8">
    <location>
        <begin position="102"/>
        <end position="124"/>
    </location>
</feature>
<keyword evidence="7 8" id="KW-0472">Membrane</keyword>
<evidence type="ECO:0000313" key="10">
    <source>
        <dbReference type="EMBL" id="PZX59975.1"/>
    </source>
</evidence>
<keyword evidence="2" id="KW-1003">Cell membrane</keyword>
<accession>A0A2W7SAW2</accession>
<evidence type="ECO:0000313" key="11">
    <source>
        <dbReference type="Proteomes" id="UP000249720"/>
    </source>
</evidence>
<proteinExistence type="predicted"/>
<feature type="transmembrane region" description="Helical" evidence="8">
    <location>
        <begin position="130"/>
        <end position="145"/>
    </location>
</feature>
<reference evidence="10 11" key="1">
    <citation type="submission" date="2018-06" db="EMBL/GenBank/DDBJ databases">
        <title>Genomic Encyclopedia of Archaeal and Bacterial Type Strains, Phase II (KMG-II): from individual species to whole genera.</title>
        <authorList>
            <person name="Goeker M."/>
        </authorList>
    </citation>
    <scope>NUCLEOTIDE SEQUENCE [LARGE SCALE GENOMIC DNA]</scope>
    <source>
        <strain evidence="10 11">DSM 23241</strain>
    </source>
</reference>
<dbReference type="EMBL" id="QKZV01000012">
    <property type="protein sequence ID" value="PZX59975.1"/>
    <property type="molecule type" value="Genomic_DNA"/>
</dbReference>
<dbReference type="Proteomes" id="UP000249720">
    <property type="component" value="Unassembled WGS sequence"/>
</dbReference>
<feature type="transmembrane region" description="Helical" evidence="8">
    <location>
        <begin position="152"/>
        <end position="167"/>
    </location>
</feature>
<keyword evidence="11" id="KW-1185">Reference proteome</keyword>
<feature type="transmembrane region" description="Helical" evidence="8">
    <location>
        <begin position="9"/>
        <end position="28"/>
    </location>
</feature>
<dbReference type="RefSeq" id="WP_170120467.1">
    <property type="nucleotide sequence ID" value="NZ_QKZV01000012.1"/>
</dbReference>
<gene>
    <name evidence="10" type="ORF">LX80_02693</name>
</gene>
<protein>
    <submittedName>
        <fullName evidence="10">Dolichyl-phosphate-mannose-protein mannosyltransferase</fullName>
    </submittedName>
</protein>
<evidence type="ECO:0000256" key="2">
    <source>
        <dbReference type="ARBA" id="ARBA00022475"/>
    </source>
</evidence>
<evidence type="ECO:0000256" key="5">
    <source>
        <dbReference type="ARBA" id="ARBA00022692"/>
    </source>
</evidence>
<dbReference type="Pfam" id="PF13231">
    <property type="entry name" value="PMT_2"/>
    <property type="match status" value="1"/>
</dbReference>
<dbReference type="GO" id="GO:0009103">
    <property type="term" value="P:lipopolysaccharide biosynthetic process"/>
    <property type="evidence" value="ECO:0007669"/>
    <property type="project" value="UniProtKB-ARBA"/>
</dbReference>
<evidence type="ECO:0000256" key="7">
    <source>
        <dbReference type="ARBA" id="ARBA00023136"/>
    </source>
</evidence>
<feature type="transmembrane region" description="Helical" evidence="8">
    <location>
        <begin position="278"/>
        <end position="298"/>
    </location>
</feature>